<keyword evidence="5 8" id="KW-0812">Transmembrane</keyword>
<dbReference type="PANTHER" id="PTHR23504">
    <property type="entry name" value="MAJOR FACILITATOR SUPERFAMILY DOMAIN-CONTAINING PROTEIN 10"/>
    <property type="match status" value="1"/>
</dbReference>
<dbReference type="AlphaFoldDB" id="A0A165SZW4"/>
<evidence type="ECO:0000256" key="2">
    <source>
        <dbReference type="ARBA" id="ARBA00004141"/>
    </source>
</evidence>
<keyword evidence="4" id="KW-0813">Transport</keyword>
<dbReference type="GO" id="GO:0022857">
    <property type="term" value="F:transmembrane transporter activity"/>
    <property type="evidence" value="ECO:0007669"/>
    <property type="project" value="InterPro"/>
</dbReference>
<dbReference type="Proteomes" id="UP000076577">
    <property type="component" value="Unassembled WGS sequence"/>
</dbReference>
<dbReference type="STRING" id="989403.SAMN05421798_11118"/>
<feature type="transmembrane region" description="Helical" evidence="8">
    <location>
        <begin position="14"/>
        <end position="35"/>
    </location>
</feature>
<dbReference type="InterPro" id="IPR020846">
    <property type="entry name" value="MFS_dom"/>
</dbReference>
<reference evidence="10 11" key="1">
    <citation type="journal article" date="2016" name="Front. Microbiol.">
        <title>Comparative Genomic Analysis Reveals a Diverse Repertoire of Genes Involved in Prokaryote-Eukaryote Interactions within the Pseudovibrio Genus.</title>
        <authorList>
            <person name="Romano S."/>
            <person name="Fernandez-Guerra A."/>
            <person name="Reen F.J."/>
            <person name="Glockner F.O."/>
            <person name="Crowley S.P."/>
            <person name="O'Sullivan O."/>
            <person name="Cotter P.D."/>
            <person name="Adams C."/>
            <person name="Dobson A.D."/>
            <person name="O'Gara F."/>
        </authorList>
    </citation>
    <scope>NUCLEOTIDE SEQUENCE [LARGE SCALE GENOMIC DNA]</scope>
    <source>
        <strain evidence="10 11">Ad2</strain>
    </source>
</reference>
<dbReference type="GO" id="GO:0016020">
    <property type="term" value="C:membrane"/>
    <property type="evidence" value="ECO:0007669"/>
    <property type="project" value="UniProtKB-SubCell"/>
</dbReference>
<keyword evidence="7 8" id="KW-0472">Membrane</keyword>
<accession>A0A165SZW4</accession>
<dbReference type="PATRIC" id="fig|989403.3.peg.4886"/>
<comment type="function">
    <text evidence="1">Resistance to tetracycline by an active tetracycline efflux. This is an energy-dependent process that decreases the accumulation of the antibiotic in whole cells. This protein functions as a metal-tetracycline/H(+) antiporter.</text>
</comment>
<evidence type="ECO:0000256" key="6">
    <source>
        <dbReference type="ARBA" id="ARBA00022989"/>
    </source>
</evidence>
<evidence type="ECO:0000313" key="11">
    <source>
        <dbReference type="Proteomes" id="UP000076577"/>
    </source>
</evidence>
<feature type="transmembrane region" description="Helical" evidence="8">
    <location>
        <begin position="293"/>
        <end position="310"/>
    </location>
</feature>
<comment type="caution">
    <text evidence="10">The sequence shown here is derived from an EMBL/GenBank/DDBJ whole genome shotgun (WGS) entry which is preliminary data.</text>
</comment>
<evidence type="ECO:0000256" key="1">
    <source>
        <dbReference type="ARBA" id="ARBA00003279"/>
    </source>
</evidence>
<feature type="domain" description="Major facilitator superfamily (MFS) profile" evidence="9">
    <location>
        <begin position="16"/>
        <end position="411"/>
    </location>
</feature>
<feature type="transmembrane region" description="Helical" evidence="8">
    <location>
        <begin position="55"/>
        <end position="75"/>
    </location>
</feature>
<comment type="subcellular location">
    <subcellularLocation>
        <location evidence="2">Membrane</location>
        <topology evidence="2">Multi-pass membrane protein</topology>
    </subcellularLocation>
</comment>
<feature type="transmembrane region" description="Helical" evidence="8">
    <location>
        <begin position="349"/>
        <end position="369"/>
    </location>
</feature>
<keyword evidence="11" id="KW-1185">Reference proteome</keyword>
<feature type="transmembrane region" description="Helical" evidence="8">
    <location>
        <begin position="254"/>
        <end position="272"/>
    </location>
</feature>
<evidence type="ECO:0000256" key="5">
    <source>
        <dbReference type="ARBA" id="ARBA00022692"/>
    </source>
</evidence>
<evidence type="ECO:0000259" key="9">
    <source>
        <dbReference type="PROSITE" id="PS50850"/>
    </source>
</evidence>
<evidence type="ECO:0000256" key="8">
    <source>
        <dbReference type="SAM" id="Phobius"/>
    </source>
</evidence>
<dbReference type="InterPro" id="IPR005829">
    <property type="entry name" value="Sugar_transporter_CS"/>
</dbReference>
<dbReference type="EMBL" id="LMCB01000159">
    <property type="protein sequence ID" value="KZL05102.1"/>
    <property type="molecule type" value="Genomic_DNA"/>
</dbReference>
<dbReference type="Pfam" id="PF07690">
    <property type="entry name" value="MFS_1"/>
    <property type="match status" value="1"/>
</dbReference>
<protein>
    <submittedName>
        <fullName evidence="10">Tetracycline resistance protein, class C</fullName>
    </submittedName>
</protein>
<keyword evidence="6 8" id="KW-1133">Transmembrane helix</keyword>
<organism evidence="10 11">
    <name type="scientific">Pseudovibrio axinellae</name>
    <dbReference type="NCBI Taxonomy" id="989403"/>
    <lineage>
        <taxon>Bacteria</taxon>
        <taxon>Pseudomonadati</taxon>
        <taxon>Pseudomonadota</taxon>
        <taxon>Alphaproteobacteria</taxon>
        <taxon>Hyphomicrobiales</taxon>
        <taxon>Stappiaceae</taxon>
        <taxon>Pseudovibrio</taxon>
    </lineage>
</organism>
<dbReference type="InterPro" id="IPR011701">
    <property type="entry name" value="MFS"/>
</dbReference>
<feature type="transmembrane region" description="Helical" evidence="8">
    <location>
        <begin position="87"/>
        <end position="106"/>
    </location>
</feature>
<dbReference type="OrthoDB" id="9764259at2"/>
<evidence type="ECO:0000256" key="3">
    <source>
        <dbReference type="ARBA" id="ARBA00007520"/>
    </source>
</evidence>
<name>A0A165SZW4_9HYPH</name>
<feature type="transmembrane region" description="Helical" evidence="8">
    <location>
        <begin position="112"/>
        <end position="132"/>
    </location>
</feature>
<feature type="transmembrane region" description="Helical" evidence="8">
    <location>
        <begin position="381"/>
        <end position="405"/>
    </location>
</feature>
<feature type="transmembrane region" description="Helical" evidence="8">
    <location>
        <begin position="175"/>
        <end position="193"/>
    </location>
</feature>
<proteinExistence type="inferred from homology"/>
<dbReference type="RefSeq" id="WP_068010802.1">
    <property type="nucleotide sequence ID" value="NZ_FOFM01000011.1"/>
</dbReference>
<dbReference type="SUPFAM" id="SSF103473">
    <property type="entry name" value="MFS general substrate transporter"/>
    <property type="match status" value="1"/>
</dbReference>
<dbReference type="PANTHER" id="PTHR23504:SF15">
    <property type="entry name" value="MAJOR FACILITATOR SUPERFAMILY (MFS) PROFILE DOMAIN-CONTAINING PROTEIN"/>
    <property type="match status" value="1"/>
</dbReference>
<dbReference type="PROSITE" id="PS00216">
    <property type="entry name" value="SUGAR_TRANSPORT_1"/>
    <property type="match status" value="1"/>
</dbReference>
<dbReference type="PROSITE" id="PS50850">
    <property type="entry name" value="MFS"/>
    <property type="match status" value="1"/>
</dbReference>
<evidence type="ECO:0000256" key="4">
    <source>
        <dbReference type="ARBA" id="ARBA00022448"/>
    </source>
</evidence>
<comment type="similarity">
    <text evidence="3">Belongs to the major facilitator superfamily. TCR/Tet family.</text>
</comment>
<sequence length="414" mass="44424">MPPALQHLRSKQDFHSLVFIAGTVLLNAIGAGLIIPVTPDLVAQLSQTTISNAALWGGYIAASYAAMQFLFGPAIGAISDRFGRRPILLISLAVLTLDYLVMTFAAELWVLFVGRLLAGIASATYATAYAAISDISQNGKRATRFGMVGAAIGFGFVIGPVLGGALALLGIRVPFYIAAVLIAVTFVYGLFYMPETLPKTARKPIKWRRANPVGAALDIAQTPVLMWFFVALFLFELANFVYPAIWPYYTIEAFHWTTAQVGLSLAVVGIGFSSVKGGLIRWIIPRKGEVHTVLYGFFFAVVALLGFAFAPNTLSVILLLPLAALGALIPPAMIALMSSHVAQDQQGRLQGALTSVIGLTLVLSTLVMTQLFTQFTADDAALYYPGAPFLLAATFMLLAIVPFWVGMKKVKITN</sequence>
<dbReference type="PRINTS" id="PR01035">
    <property type="entry name" value="TCRTETA"/>
</dbReference>
<evidence type="ECO:0000313" key="10">
    <source>
        <dbReference type="EMBL" id="KZL05102.1"/>
    </source>
</evidence>
<gene>
    <name evidence="10" type="primary">tetA_3</name>
    <name evidence="10" type="ORF">PsAD2_04457</name>
</gene>
<dbReference type="InterPro" id="IPR001958">
    <property type="entry name" value="Tet-R_TetA/multi-R_MdtG-like"/>
</dbReference>
<feature type="transmembrane region" description="Helical" evidence="8">
    <location>
        <begin position="316"/>
        <end position="337"/>
    </location>
</feature>
<feature type="transmembrane region" description="Helical" evidence="8">
    <location>
        <begin position="144"/>
        <end position="169"/>
    </location>
</feature>
<dbReference type="InterPro" id="IPR036259">
    <property type="entry name" value="MFS_trans_sf"/>
</dbReference>
<evidence type="ECO:0000256" key="7">
    <source>
        <dbReference type="ARBA" id="ARBA00023136"/>
    </source>
</evidence>
<dbReference type="Gene3D" id="1.20.1250.20">
    <property type="entry name" value="MFS general substrate transporter like domains"/>
    <property type="match status" value="1"/>
</dbReference>